<evidence type="ECO:0000256" key="2">
    <source>
        <dbReference type="ARBA" id="ARBA00022692"/>
    </source>
</evidence>
<dbReference type="STRING" id="1262450.S3CVX1"/>
<gene>
    <name evidence="7" type="ORF">F503_05948</name>
</gene>
<feature type="transmembrane region" description="Helical" evidence="5">
    <location>
        <begin position="152"/>
        <end position="173"/>
    </location>
</feature>
<dbReference type="OrthoDB" id="10062876at2759"/>
<feature type="transmembrane region" description="Helical" evidence="5">
    <location>
        <begin position="185"/>
        <end position="205"/>
    </location>
</feature>
<dbReference type="InterPro" id="IPR050524">
    <property type="entry name" value="APC_YAT"/>
</dbReference>
<dbReference type="VEuPathDB" id="FungiDB:F503_05948"/>
<feature type="transmembrane region" description="Helical" evidence="5">
    <location>
        <begin position="407"/>
        <end position="431"/>
    </location>
</feature>
<feature type="transmembrane region" description="Helical" evidence="5">
    <location>
        <begin position="483"/>
        <end position="504"/>
    </location>
</feature>
<feature type="transmembrane region" description="Helical" evidence="5">
    <location>
        <begin position="332"/>
        <end position="351"/>
    </location>
</feature>
<keyword evidence="4 5" id="KW-0472">Membrane</keyword>
<sequence length="550" mass="60252">MVSKEKDPVADAPAAGSDVSEGVVSDIQAGSQHLHRKLRSKEVQLFAIGGAIGTSLYVQMGSALPKGGPAGLFIAFLIWGLVMWAVNECFAEMVTYAPVPSPFIRFGSEWVDSAIGFSMAWNFFLNMAFLVPFEIVAMNIMITYWTDSVPPAAIIVAMIVLYAVLNVSTVRYFGISEFYLSIFKVILMLGLFAFTFITMVGGNPLHDRYGFRYWNNPGAFAEHIVAGDIGRFCGIISCLYQASFSICGPEYISMVAGETENPRKVLPAAFRSFVWRILVFFVGSALCMGIVIPYNDTTLAAILGGEASGSGTGAASPYIIAMGRLHIQVLPHIVNAMIMTSIFSAGNGLLFSATRTLHGMSLEGHAPSFLSLCTKGGVPIYALAVSLSFCCLAFTQLSSSAADTMSYLVDLVTSCQLINYLFTAITYRHFFSSLKRQGISRDSLPYKGRFQPYTSYFAMGGTTFMLLAAGYDLFITGGWSIKWFFLDYGMIGFFVILTVGWKVVCRSTYVRPGTADLTIGGLKNEIDQYEALFTPRETGRFERQIDKLFR</sequence>
<dbReference type="PANTHER" id="PTHR43341:SF15">
    <property type="entry name" value="GENERAL AMINO ACID PERMEASE AGP2"/>
    <property type="match status" value="1"/>
</dbReference>
<keyword evidence="8" id="KW-1185">Reference proteome</keyword>
<accession>S3CVX1</accession>
<dbReference type="AlphaFoldDB" id="S3CVX1"/>
<feature type="transmembrane region" description="Helical" evidence="5">
    <location>
        <begin position="299"/>
        <end position="320"/>
    </location>
</feature>
<evidence type="ECO:0000313" key="8">
    <source>
        <dbReference type="Proteomes" id="UP000016923"/>
    </source>
</evidence>
<dbReference type="GO" id="GO:0015171">
    <property type="term" value="F:amino acid transmembrane transporter activity"/>
    <property type="evidence" value="ECO:0007669"/>
    <property type="project" value="TreeGrafter"/>
</dbReference>
<feature type="transmembrane region" description="Helical" evidence="5">
    <location>
        <begin position="452"/>
        <end position="471"/>
    </location>
</feature>
<protein>
    <submittedName>
        <fullName evidence="7">General amino acid permease</fullName>
    </submittedName>
</protein>
<name>S3CVX1_OPHP1</name>
<evidence type="ECO:0000256" key="4">
    <source>
        <dbReference type="ARBA" id="ARBA00023136"/>
    </source>
</evidence>
<dbReference type="Gene3D" id="1.20.1740.10">
    <property type="entry name" value="Amino acid/polyamine transporter I"/>
    <property type="match status" value="1"/>
</dbReference>
<dbReference type="HOGENOM" id="CLU_007946_12_1_1"/>
<comment type="subcellular location">
    <subcellularLocation>
        <location evidence="1">Membrane</location>
        <topology evidence="1">Multi-pass membrane protein</topology>
    </subcellularLocation>
</comment>
<keyword evidence="3 5" id="KW-1133">Transmembrane helix</keyword>
<dbReference type="PANTHER" id="PTHR43341">
    <property type="entry name" value="AMINO ACID PERMEASE"/>
    <property type="match status" value="1"/>
</dbReference>
<evidence type="ECO:0000256" key="1">
    <source>
        <dbReference type="ARBA" id="ARBA00004141"/>
    </source>
</evidence>
<feature type="domain" description="Amino acid permease/ SLC12A" evidence="6">
    <location>
        <begin position="43"/>
        <end position="506"/>
    </location>
</feature>
<feature type="transmembrane region" description="Helical" evidence="5">
    <location>
        <begin position="45"/>
        <end position="64"/>
    </location>
</feature>
<feature type="transmembrane region" description="Helical" evidence="5">
    <location>
        <begin position="123"/>
        <end position="146"/>
    </location>
</feature>
<feature type="transmembrane region" description="Helical" evidence="5">
    <location>
        <begin position="273"/>
        <end position="292"/>
    </location>
</feature>
<dbReference type="InterPro" id="IPR004841">
    <property type="entry name" value="AA-permease/SLC12A_dom"/>
</dbReference>
<feature type="transmembrane region" description="Helical" evidence="5">
    <location>
        <begin position="70"/>
        <end position="86"/>
    </location>
</feature>
<evidence type="ECO:0000313" key="7">
    <source>
        <dbReference type="EMBL" id="EPE10853.1"/>
    </source>
</evidence>
<dbReference type="eggNOG" id="KOG1286">
    <property type="taxonomic scope" value="Eukaryota"/>
</dbReference>
<dbReference type="GO" id="GO:0016020">
    <property type="term" value="C:membrane"/>
    <property type="evidence" value="ECO:0007669"/>
    <property type="project" value="UniProtKB-SubCell"/>
</dbReference>
<evidence type="ECO:0000256" key="5">
    <source>
        <dbReference type="SAM" id="Phobius"/>
    </source>
</evidence>
<reference evidence="7 8" key="1">
    <citation type="journal article" date="2013" name="BMC Genomics">
        <title>The genome and transcriptome of the pine saprophyte Ophiostoma piceae, and a comparison with the bark beetle-associated pine pathogen Grosmannia clavigera.</title>
        <authorList>
            <person name="Haridas S."/>
            <person name="Wang Y."/>
            <person name="Lim L."/>
            <person name="Massoumi Alamouti S."/>
            <person name="Jackman S."/>
            <person name="Docking R."/>
            <person name="Robertson G."/>
            <person name="Birol I."/>
            <person name="Bohlmann J."/>
            <person name="Breuil C."/>
        </authorList>
    </citation>
    <scope>NUCLEOTIDE SEQUENCE [LARGE SCALE GENOMIC DNA]</scope>
    <source>
        <strain evidence="7 8">UAMH 11346</strain>
    </source>
</reference>
<dbReference type="PIRSF" id="PIRSF006060">
    <property type="entry name" value="AA_transporter"/>
    <property type="match status" value="1"/>
</dbReference>
<feature type="transmembrane region" description="Helical" evidence="5">
    <location>
        <begin position="372"/>
        <end position="395"/>
    </location>
</feature>
<evidence type="ECO:0000256" key="3">
    <source>
        <dbReference type="ARBA" id="ARBA00022989"/>
    </source>
</evidence>
<dbReference type="EMBL" id="KE148146">
    <property type="protein sequence ID" value="EPE10853.1"/>
    <property type="molecule type" value="Genomic_DNA"/>
</dbReference>
<organism evidence="7 8">
    <name type="scientific">Ophiostoma piceae (strain UAMH 11346)</name>
    <name type="common">Sap stain fungus</name>
    <dbReference type="NCBI Taxonomy" id="1262450"/>
    <lineage>
        <taxon>Eukaryota</taxon>
        <taxon>Fungi</taxon>
        <taxon>Dikarya</taxon>
        <taxon>Ascomycota</taxon>
        <taxon>Pezizomycotina</taxon>
        <taxon>Sordariomycetes</taxon>
        <taxon>Sordariomycetidae</taxon>
        <taxon>Ophiostomatales</taxon>
        <taxon>Ophiostomataceae</taxon>
        <taxon>Ophiostoma</taxon>
    </lineage>
</organism>
<proteinExistence type="predicted"/>
<dbReference type="OMA" id="FLDYGMI"/>
<evidence type="ECO:0000259" key="6">
    <source>
        <dbReference type="Pfam" id="PF00324"/>
    </source>
</evidence>
<dbReference type="Proteomes" id="UP000016923">
    <property type="component" value="Unassembled WGS sequence"/>
</dbReference>
<keyword evidence="2 5" id="KW-0812">Transmembrane</keyword>
<dbReference type="Pfam" id="PF00324">
    <property type="entry name" value="AA_permease"/>
    <property type="match status" value="1"/>
</dbReference>